<accession>A0A7C2R072</accession>
<dbReference type="InterPro" id="IPR054297">
    <property type="entry name" value="DUF7033"/>
</dbReference>
<name>A0A7C2R072_9FLAO</name>
<dbReference type="AlphaFoldDB" id="A0A7C2R072"/>
<feature type="non-terminal residue" evidence="2">
    <location>
        <position position="221"/>
    </location>
</feature>
<dbReference type="Pfam" id="PF23019">
    <property type="entry name" value="DUF7033"/>
    <property type="match status" value="1"/>
</dbReference>
<dbReference type="Proteomes" id="UP000885753">
    <property type="component" value="Unassembled WGS sequence"/>
</dbReference>
<dbReference type="EMBL" id="DSEE01000620">
    <property type="protein sequence ID" value="HER41270.1"/>
    <property type="molecule type" value="Genomic_DNA"/>
</dbReference>
<protein>
    <recommendedName>
        <fullName evidence="1">DUF7033 domain-containing protein</fullName>
    </recommendedName>
</protein>
<sequence length="221" mass="25688">MRYITSILLGDILGLQWEIVTDRRKIGKHRVINYSVENIRGALKITPDPLLFETGISKREITLTHWKNLPVFFRTGPADDIPFDIFASSFYLVSRYEEYLDYTPDKHGRFTASSSLAFRKGFLYQPVVDKWTKEFARALLSKFPTITFKRNEFRSLLTIDSDQPFAYLGKNLFRSVGGLLRDITEKTGHATDRYKVLTKGGKDPYEVYEYITDRIEKYNTG</sequence>
<proteinExistence type="predicted"/>
<evidence type="ECO:0000313" key="2">
    <source>
        <dbReference type="EMBL" id="HER41270.1"/>
    </source>
</evidence>
<organism evidence="2">
    <name type="scientific">Salinimicrobium catena</name>
    <dbReference type="NCBI Taxonomy" id="390640"/>
    <lineage>
        <taxon>Bacteria</taxon>
        <taxon>Pseudomonadati</taxon>
        <taxon>Bacteroidota</taxon>
        <taxon>Flavobacteriia</taxon>
        <taxon>Flavobacteriales</taxon>
        <taxon>Flavobacteriaceae</taxon>
        <taxon>Salinimicrobium</taxon>
    </lineage>
</organism>
<feature type="domain" description="DUF7033" evidence="1">
    <location>
        <begin position="81"/>
        <end position="168"/>
    </location>
</feature>
<comment type="caution">
    <text evidence="2">The sequence shown here is derived from an EMBL/GenBank/DDBJ whole genome shotgun (WGS) entry which is preliminary data.</text>
</comment>
<reference evidence="2" key="1">
    <citation type="journal article" date="2020" name="mSystems">
        <title>Genome- and Community-Level Interaction Insights into Carbon Utilization and Element Cycling Functions of Hydrothermarchaeota in Hydrothermal Sediment.</title>
        <authorList>
            <person name="Zhou Z."/>
            <person name="Liu Y."/>
            <person name="Xu W."/>
            <person name="Pan J."/>
            <person name="Luo Z.H."/>
            <person name="Li M."/>
        </authorList>
    </citation>
    <scope>NUCLEOTIDE SEQUENCE [LARGE SCALE GENOMIC DNA]</scope>
    <source>
        <strain evidence="2">SpSt-1235</strain>
    </source>
</reference>
<gene>
    <name evidence="2" type="ORF">ENO10_08630</name>
</gene>
<evidence type="ECO:0000259" key="1">
    <source>
        <dbReference type="Pfam" id="PF23019"/>
    </source>
</evidence>